<proteinExistence type="predicted"/>
<keyword evidence="3" id="KW-1185">Reference proteome</keyword>
<evidence type="ECO:0000256" key="1">
    <source>
        <dbReference type="SAM" id="SignalP"/>
    </source>
</evidence>
<dbReference type="Proteomes" id="UP000002714">
    <property type="component" value="Chromosome"/>
</dbReference>
<dbReference type="Pfam" id="PF13557">
    <property type="entry name" value="Phenol_MetA_deg"/>
    <property type="match status" value="1"/>
</dbReference>
<organism evidence="2 3">
    <name type="scientific">Sulfurimonas denitrificans (strain ATCC 33889 / DSM 1251)</name>
    <name type="common">Thiomicrospira denitrificans (strain ATCC 33889 / DSM 1251)</name>
    <dbReference type="NCBI Taxonomy" id="326298"/>
    <lineage>
        <taxon>Bacteria</taxon>
        <taxon>Pseudomonadati</taxon>
        <taxon>Campylobacterota</taxon>
        <taxon>Epsilonproteobacteria</taxon>
        <taxon>Campylobacterales</taxon>
        <taxon>Sulfurimonadaceae</taxon>
        <taxon>Sulfurimonas</taxon>
    </lineage>
</organism>
<evidence type="ECO:0000313" key="3">
    <source>
        <dbReference type="Proteomes" id="UP000002714"/>
    </source>
</evidence>
<feature type="chain" id="PRO_5004219612" description="Transporter" evidence="1">
    <location>
        <begin position="27"/>
        <end position="323"/>
    </location>
</feature>
<name>Q30UI9_SULDN</name>
<gene>
    <name evidence="2" type="ordered locus">Suden_0061</name>
</gene>
<dbReference type="InterPro" id="IPR025737">
    <property type="entry name" value="FApF"/>
</dbReference>
<dbReference type="HOGENOM" id="CLU_811155_0_0_7"/>
<reference evidence="2 3" key="1">
    <citation type="journal article" date="2008" name="Appl. Environ. Microbiol.">
        <title>Genome of the epsilonproteobacterial chemolithoautotroph Sulfurimonas denitrificans.</title>
        <authorList>
            <person name="Sievert S.M."/>
            <person name="Scott K.M."/>
            <person name="Klotz M.G."/>
            <person name="Chain P.S.G."/>
            <person name="Hauser L.J."/>
            <person name="Hemp J."/>
            <person name="Huegler M."/>
            <person name="Land M."/>
            <person name="Lapidus A."/>
            <person name="Larimer F.W."/>
            <person name="Lucas S."/>
            <person name="Malfatti S.A."/>
            <person name="Meyer F."/>
            <person name="Paulsen I.T."/>
            <person name="Ren Q."/>
            <person name="Simon J."/>
            <person name="Bailey K."/>
            <person name="Diaz E."/>
            <person name="Fitzpatrick K.A."/>
            <person name="Glover B."/>
            <person name="Gwatney N."/>
            <person name="Korajkic A."/>
            <person name="Long A."/>
            <person name="Mobberley J.M."/>
            <person name="Pantry S.N."/>
            <person name="Pazder G."/>
            <person name="Peterson S."/>
            <person name="Quintanilla J.D."/>
            <person name="Sprinkle R."/>
            <person name="Stephens J."/>
            <person name="Thomas P."/>
            <person name="Vaughn R."/>
            <person name="Weber M.J."/>
            <person name="Wooten L.L."/>
        </authorList>
    </citation>
    <scope>NUCLEOTIDE SEQUENCE [LARGE SCALE GENOMIC DNA]</scope>
    <source>
        <strain evidence="3">ATCC 33889 / DSM 1251</strain>
    </source>
</reference>
<dbReference type="KEGG" id="tdn:Suden_0061"/>
<dbReference type="eggNOG" id="ENOG502ZBC4">
    <property type="taxonomic scope" value="Bacteria"/>
</dbReference>
<evidence type="ECO:0008006" key="4">
    <source>
        <dbReference type="Google" id="ProtNLM"/>
    </source>
</evidence>
<dbReference type="RefSeq" id="WP_011371697.1">
    <property type="nucleotide sequence ID" value="NC_007575.1"/>
</dbReference>
<dbReference type="AlphaFoldDB" id="Q30UI9"/>
<dbReference type="STRING" id="326298.Suden_0061"/>
<evidence type="ECO:0000313" key="2">
    <source>
        <dbReference type="EMBL" id="ABB43342.1"/>
    </source>
</evidence>
<dbReference type="EMBL" id="CP000153">
    <property type="protein sequence ID" value="ABB43342.1"/>
    <property type="molecule type" value="Genomic_DNA"/>
</dbReference>
<keyword evidence="1" id="KW-0732">Signal</keyword>
<accession>Q30UI9</accession>
<protein>
    <recommendedName>
        <fullName evidence="4">Transporter</fullName>
    </recommendedName>
</protein>
<feature type="signal peptide" evidence="1">
    <location>
        <begin position="1"/>
        <end position="26"/>
    </location>
</feature>
<sequence length="323" mass="35772">MKKYSMLLALCTCLFAHHGVPSISLAGVEGPGAPIETTSSATLPEGSLLGYMKVDHAKYKTYTSAKDAEAESSEYFMYGLGYGFNSYFSAYVFVPYYVKSQDNAFRTSGFHDVSFQFILGMKYDDGLMLTPNSESLDDMQDWHFTTSFSFTLPTGKSNATMPDGSLIDAGMQTGFGEPSFMLGVSATKWFGNDWTLVGDVSYNTFLENSYSDGSKMRFGDEVRVNAALAYMLYSKPASKLRLDFNMEANYLHLGRDEENGIKVEATGGEMIYLTPGARLSYKTTSVAVGVKLPTWTNLNEEDLQQGAEGKEDYRLLFTFSTLF</sequence>